<feature type="compositionally biased region" description="Pro residues" evidence="1">
    <location>
        <begin position="40"/>
        <end position="54"/>
    </location>
</feature>
<evidence type="ECO:0000313" key="2">
    <source>
        <dbReference type="EMBL" id="ABO27094.1"/>
    </source>
</evidence>
<dbReference type="AlphaFoldDB" id="A4GUE3"/>
<protein>
    <submittedName>
        <fullName evidence="2">Uncharacterized protein</fullName>
    </submittedName>
</protein>
<feature type="region of interest" description="Disordered" evidence="1">
    <location>
        <begin position="31"/>
        <end position="128"/>
    </location>
</feature>
<feature type="compositionally biased region" description="Low complexity" evidence="1">
    <location>
        <begin position="63"/>
        <end position="75"/>
    </location>
</feature>
<evidence type="ECO:0000256" key="1">
    <source>
        <dbReference type="SAM" id="MobiDB-lite"/>
    </source>
</evidence>
<accession>A4GUE3</accession>
<reference evidence="2" key="1">
    <citation type="submission" date="2007-02" db="EMBL/GenBank/DDBJ databases">
        <title>Selection-determined evolution rates of encoding sequences deduced by comparision of Antarctic and temperate ecotypes of Chlorella vulgaris.</title>
        <authorList>
            <person name="Li H."/>
            <person name="Liu X."/>
            <person name="Wang Y."/>
            <person name="Hu H."/>
            <person name="Xu X."/>
        </authorList>
    </citation>
    <scope>NUCLEOTIDE SEQUENCE</scope>
    <source>
        <strain evidence="2">NJ-7</strain>
    </source>
</reference>
<name>A4GUE3_CHLVU</name>
<dbReference type="EMBL" id="EF432786">
    <property type="protein sequence ID" value="ABO27094.1"/>
    <property type="molecule type" value="mRNA"/>
</dbReference>
<sequence length="210" mass="23736">MPHDVDMKMEPLRGLEDEPHTVCRHVVVKTEPKLEHTWTLPPPPPSPSPSPPSTPRAAVPGVTTRSRTRSATSTTPLVASLKPRHVKTKAKAPSITHATKKLGAESSLKRPSGKRKPKGMPPGPKPDLHIEPHDLFQYAMNAKLVRESIEKKYKTTYYTVHRMLHKLLESLHLEDSTVIHLKENGKLTFNTRRLKAEGVRSWEQFCLKYM</sequence>
<proteinExistence type="evidence at transcript level"/>
<organism evidence="2">
    <name type="scientific">Chlorella vulgaris</name>
    <name type="common">Green alga</name>
    <dbReference type="NCBI Taxonomy" id="3077"/>
    <lineage>
        <taxon>Eukaryota</taxon>
        <taxon>Viridiplantae</taxon>
        <taxon>Chlorophyta</taxon>
        <taxon>core chlorophytes</taxon>
        <taxon>Trebouxiophyceae</taxon>
        <taxon>Chlorellales</taxon>
        <taxon>Chlorellaceae</taxon>
        <taxon>Chlorella clade</taxon>
        <taxon>Chlorella</taxon>
    </lineage>
</organism>